<evidence type="ECO:0000313" key="3">
    <source>
        <dbReference type="Proteomes" id="UP000267408"/>
    </source>
</evidence>
<dbReference type="RefSeq" id="WP_244257203.1">
    <property type="nucleotide sequence ID" value="NZ_RJVJ01000001.1"/>
</dbReference>
<reference evidence="2 3" key="1">
    <citation type="submission" date="2018-11" db="EMBL/GenBank/DDBJ databases">
        <title>Sequencing the genomes of 1000 actinobacteria strains.</title>
        <authorList>
            <person name="Klenk H.-P."/>
        </authorList>
    </citation>
    <scope>NUCLEOTIDE SEQUENCE [LARGE SCALE GENOMIC DNA]</scope>
    <source>
        <strain evidence="2 3">DSM 44780</strain>
    </source>
</reference>
<keyword evidence="2" id="KW-0255">Endonuclease</keyword>
<protein>
    <submittedName>
        <fullName evidence="2">Restriction endonuclease</fullName>
    </submittedName>
</protein>
<organism evidence="2 3">
    <name type="scientific">Kitasatospora cineracea</name>
    <dbReference type="NCBI Taxonomy" id="88074"/>
    <lineage>
        <taxon>Bacteria</taxon>
        <taxon>Bacillati</taxon>
        <taxon>Actinomycetota</taxon>
        <taxon>Actinomycetes</taxon>
        <taxon>Kitasatosporales</taxon>
        <taxon>Streptomycetaceae</taxon>
        <taxon>Kitasatospora</taxon>
    </lineage>
</organism>
<dbReference type="GO" id="GO:0003677">
    <property type="term" value="F:DNA binding"/>
    <property type="evidence" value="ECO:0007669"/>
    <property type="project" value="InterPro"/>
</dbReference>
<accession>A0A8G1XD77</accession>
<feature type="domain" description="Restriction endonuclease type IV Mrr" evidence="1">
    <location>
        <begin position="24"/>
        <end position="133"/>
    </location>
</feature>
<gene>
    <name evidence="2" type="ORF">EDD39_2971</name>
</gene>
<keyword evidence="2" id="KW-0540">Nuclease</keyword>
<dbReference type="GO" id="GO:0004519">
    <property type="term" value="F:endonuclease activity"/>
    <property type="evidence" value="ECO:0007669"/>
    <property type="project" value="UniProtKB-KW"/>
</dbReference>
<proteinExistence type="predicted"/>
<comment type="caution">
    <text evidence="2">The sequence shown here is derived from an EMBL/GenBank/DDBJ whole genome shotgun (WGS) entry which is preliminary data.</text>
</comment>
<dbReference type="AlphaFoldDB" id="A0A8G1XD77"/>
<keyword evidence="2" id="KW-0378">Hydrolase</keyword>
<dbReference type="EMBL" id="RJVJ01000001">
    <property type="protein sequence ID" value="ROR44763.1"/>
    <property type="molecule type" value="Genomic_DNA"/>
</dbReference>
<dbReference type="Pfam" id="PF04471">
    <property type="entry name" value="Mrr_cat"/>
    <property type="match status" value="1"/>
</dbReference>
<dbReference type="InterPro" id="IPR007560">
    <property type="entry name" value="Restrct_endonuc_IV_Mrr"/>
</dbReference>
<name>A0A8G1XD77_9ACTN</name>
<evidence type="ECO:0000313" key="2">
    <source>
        <dbReference type="EMBL" id="ROR44763.1"/>
    </source>
</evidence>
<dbReference type="SUPFAM" id="SSF50952">
    <property type="entry name" value="Soluble quinoprotein glucose dehydrogenase"/>
    <property type="match status" value="1"/>
</dbReference>
<dbReference type="InterPro" id="IPR011041">
    <property type="entry name" value="Quinoprot_gluc/sorb_DH_b-prop"/>
</dbReference>
<sequence length="465" mass="50246">MQRQLIDKYKALRGMEQDQRAKAARGRAFNQFLVDVLMAGGTEARADNRGVDGRDDIDVAFEISGVHYIAEAKWEEDPVNSDPLVKLRGRLETRPPGVRAVFVSMSGYLPMIIQDAKKDARVLLLDRTHIEALVAGLLTPFQLFKRLNDITTRRGGSHVTITEVLTPEQPRLSPAWLPASHDIVLPGATLADGLTVEPLLATTALHEPTGLTPAGKGQLLVTDHNGVHGLHGETGKRMPKHDLSLNGHLCESRVQRRPDGELLVLTSGVVVSKLEGRLAPVAGGIDGARQLLTHPDGSVWAFSSTGPTGPVYNGSHTLLRLGKQLGDEERYAITFSGQVNEVVFTQDGRLFVVGGSKCGHLDLGDDMVLDERNWLAGPPVRVTALLALDSRTVLSAGPDSGGAAIMLYRTDLVTYEHSLVCHLPGLNRATSLISTDTNRVLLLADNRGNEQTPHPVLLELSLSAV</sequence>
<evidence type="ECO:0000259" key="1">
    <source>
        <dbReference type="Pfam" id="PF04471"/>
    </source>
</evidence>
<dbReference type="Proteomes" id="UP000267408">
    <property type="component" value="Unassembled WGS sequence"/>
</dbReference>
<dbReference type="GO" id="GO:0009307">
    <property type="term" value="P:DNA restriction-modification system"/>
    <property type="evidence" value="ECO:0007669"/>
    <property type="project" value="InterPro"/>
</dbReference>